<protein>
    <recommendedName>
        <fullName evidence="6">CUB domain-containing protein</fullName>
    </recommendedName>
</protein>
<feature type="signal peptide" evidence="3">
    <location>
        <begin position="1"/>
        <end position="26"/>
    </location>
</feature>
<name>A0A433TXS6_ELYCH</name>
<evidence type="ECO:0000256" key="2">
    <source>
        <dbReference type="SAM" id="Phobius"/>
    </source>
</evidence>
<proteinExistence type="predicted"/>
<dbReference type="AlphaFoldDB" id="A0A433TXS6"/>
<evidence type="ECO:0000313" key="4">
    <source>
        <dbReference type="EMBL" id="RUS86391.1"/>
    </source>
</evidence>
<keyword evidence="5" id="KW-1185">Reference proteome</keyword>
<evidence type="ECO:0000256" key="1">
    <source>
        <dbReference type="SAM" id="MobiDB-lite"/>
    </source>
</evidence>
<comment type="caution">
    <text evidence="4">The sequence shown here is derived from an EMBL/GenBank/DDBJ whole genome shotgun (WGS) entry which is preliminary data.</text>
</comment>
<keyword evidence="2" id="KW-0812">Transmembrane</keyword>
<keyword evidence="3" id="KW-0732">Signal</keyword>
<sequence length="403" mass="46000">MQRSKTCTALTNLWLVLVLFIQLSCGRSEISTVYMNSYKMCGENGDYALSKDLMYQVKPDVSPETTTSTFRTCEMTFSVDDDHGRLCLAQDYPRVYIADKHAKLKAYDGLDESKLIFSVGYGEHWADTEKCTNSRYISLLLASDNPAQPVHITDITINLKVMHIASDRRRLDMAYDACEKTYPLDHSEVSVYNRQRPSDLKRTDGIELKIRCQVTFERQSSSDRSICFVYIPQGKPDCSSEWVLYVLKERNNLDEENILYKLDCKTDPKALKTHAWCAPNKTEHLTLLHYRNPDHVIWSNDSSVERPETYRVLVSDFPGGDVRELLRKTEARLAAQSGSNSAGFNMWWVLLAAGIGLLLVIGAFAYFSRRKRCGGNRSKDSEAAERESSIARREEEDDDDDVE</sequence>
<evidence type="ECO:0000313" key="5">
    <source>
        <dbReference type="Proteomes" id="UP000271974"/>
    </source>
</evidence>
<feature type="region of interest" description="Disordered" evidence="1">
    <location>
        <begin position="373"/>
        <end position="403"/>
    </location>
</feature>
<keyword evidence="2" id="KW-1133">Transmembrane helix</keyword>
<dbReference type="OrthoDB" id="6077186at2759"/>
<evidence type="ECO:0000256" key="3">
    <source>
        <dbReference type="SAM" id="SignalP"/>
    </source>
</evidence>
<reference evidence="4 5" key="1">
    <citation type="submission" date="2019-01" db="EMBL/GenBank/DDBJ databases">
        <title>A draft genome assembly of the solar-powered sea slug Elysia chlorotica.</title>
        <authorList>
            <person name="Cai H."/>
            <person name="Li Q."/>
            <person name="Fang X."/>
            <person name="Li J."/>
            <person name="Curtis N.E."/>
            <person name="Altenburger A."/>
            <person name="Shibata T."/>
            <person name="Feng M."/>
            <person name="Maeda T."/>
            <person name="Schwartz J.A."/>
            <person name="Shigenobu S."/>
            <person name="Lundholm N."/>
            <person name="Nishiyama T."/>
            <person name="Yang H."/>
            <person name="Hasebe M."/>
            <person name="Li S."/>
            <person name="Pierce S.K."/>
            <person name="Wang J."/>
        </authorList>
    </citation>
    <scope>NUCLEOTIDE SEQUENCE [LARGE SCALE GENOMIC DNA]</scope>
    <source>
        <strain evidence="4">EC2010</strain>
        <tissue evidence="4">Whole organism of an adult</tissue>
    </source>
</reference>
<keyword evidence="2" id="KW-0472">Membrane</keyword>
<feature type="chain" id="PRO_5019002354" description="CUB domain-containing protein" evidence="3">
    <location>
        <begin position="27"/>
        <end position="403"/>
    </location>
</feature>
<feature type="compositionally biased region" description="Basic and acidic residues" evidence="1">
    <location>
        <begin position="377"/>
        <end position="394"/>
    </location>
</feature>
<dbReference type="EMBL" id="RQTK01000140">
    <property type="protein sequence ID" value="RUS86391.1"/>
    <property type="molecule type" value="Genomic_DNA"/>
</dbReference>
<organism evidence="4 5">
    <name type="scientific">Elysia chlorotica</name>
    <name type="common">Eastern emerald elysia</name>
    <name type="synonym">Sea slug</name>
    <dbReference type="NCBI Taxonomy" id="188477"/>
    <lineage>
        <taxon>Eukaryota</taxon>
        <taxon>Metazoa</taxon>
        <taxon>Spiralia</taxon>
        <taxon>Lophotrochozoa</taxon>
        <taxon>Mollusca</taxon>
        <taxon>Gastropoda</taxon>
        <taxon>Heterobranchia</taxon>
        <taxon>Euthyneura</taxon>
        <taxon>Panpulmonata</taxon>
        <taxon>Sacoglossa</taxon>
        <taxon>Placobranchoidea</taxon>
        <taxon>Plakobranchidae</taxon>
        <taxon>Elysia</taxon>
    </lineage>
</organism>
<evidence type="ECO:0008006" key="6">
    <source>
        <dbReference type="Google" id="ProtNLM"/>
    </source>
</evidence>
<feature type="transmembrane region" description="Helical" evidence="2">
    <location>
        <begin position="346"/>
        <end position="367"/>
    </location>
</feature>
<gene>
    <name evidence="4" type="ORF">EGW08_005841</name>
</gene>
<dbReference type="Proteomes" id="UP000271974">
    <property type="component" value="Unassembled WGS sequence"/>
</dbReference>
<accession>A0A433TXS6</accession>